<keyword evidence="5" id="KW-1185">Reference proteome</keyword>
<evidence type="ECO:0000256" key="1">
    <source>
        <dbReference type="ARBA" id="ARBA00023136"/>
    </source>
</evidence>
<protein>
    <recommendedName>
        <fullName evidence="6">Calcineurin-like phosphoesterase domain-containing protein</fullName>
    </recommendedName>
</protein>
<accession>A0A9P8I6L6</accession>
<evidence type="ECO:0000256" key="2">
    <source>
        <dbReference type="SAM" id="MobiDB-lite"/>
    </source>
</evidence>
<keyword evidence="1 3" id="KW-0472">Membrane</keyword>
<dbReference type="PANTHER" id="PTHR13315:SF4">
    <property type="entry name" value="METALLOPHOSPHOESTERASE, ISOFORM E"/>
    <property type="match status" value="1"/>
</dbReference>
<dbReference type="GO" id="GO:0006506">
    <property type="term" value="P:GPI anchor biosynthetic process"/>
    <property type="evidence" value="ECO:0007669"/>
    <property type="project" value="InterPro"/>
</dbReference>
<keyword evidence="3" id="KW-0812">Transmembrane</keyword>
<dbReference type="AlphaFoldDB" id="A0A9P8I6L6"/>
<evidence type="ECO:0000256" key="3">
    <source>
        <dbReference type="SAM" id="Phobius"/>
    </source>
</evidence>
<feature type="compositionally biased region" description="Basic and acidic residues" evidence="2">
    <location>
        <begin position="652"/>
        <end position="662"/>
    </location>
</feature>
<dbReference type="GO" id="GO:0016020">
    <property type="term" value="C:membrane"/>
    <property type="evidence" value="ECO:0007669"/>
    <property type="project" value="GOC"/>
</dbReference>
<feature type="transmembrane region" description="Helical" evidence="3">
    <location>
        <begin position="60"/>
        <end position="79"/>
    </location>
</feature>
<feature type="compositionally biased region" description="Low complexity" evidence="2">
    <location>
        <begin position="558"/>
        <end position="575"/>
    </location>
</feature>
<feature type="transmembrane region" description="Helical" evidence="3">
    <location>
        <begin position="517"/>
        <end position="537"/>
    </location>
</feature>
<feature type="compositionally biased region" description="Basic and acidic residues" evidence="2">
    <location>
        <begin position="579"/>
        <end position="589"/>
    </location>
</feature>
<dbReference type="PANTHER" id="PTHR13315">
    <property type="entry name" value="METALLO PHOSPHOESTERASE RELATED"/>
    <property type="match status" value="1"/>
</dbReference>
<dbReference type="InterPro" id="IPR033308">
    <property type="entry name" value="PGAP5/Cdc1/Ted1"/>
</dbReference>
<gene>
    <name evidence="4" type="ORF">FGG08_006807</name>
</gene>
<organism evidence="4 5">
    <name type="scientific">Glutinoglossum americanum</name>
    <dbReference type="NCBI Taxonomy" id="1670608"/>
    <lineage>
        <taxon>Eukaryota</taxon>
        <taxon>Fungi</taxon>
        <taxon>Dikarya</taxon>
        <taxon>Ascomycota</taxon>
        <taxon>Pezizomycotina</taxon>
        <taxon>Geoglossomycetes</taxon>
        <taxon>Geoglossales</taxon>
        <taxon>Geoglossaceae</taxon>
        <taxon>Glutinoglossum</taxon>
    </lineage>
</organism>
<feature type="compositionally biased region" description="Low complexity" evidence="2">
    <location>
        <begin position="596"/>
        <end position="618"/>
    </location>
</feature>
<dbReference type="OrthoDB" id="5977743at2759"/>
<feature type="region of interest" description="Disordered" evidence="2">
    <location>
        <begin position="558"/>
        <end position="670"/>
    </location>
</feature>
<sequence>MTVHRPYYDGLPPRHHVAEPVEPATSLSLLLAGSGNLLISASDWVTWRIKRVRRRWSLRGLFNLHNGLILVWALVLWWGEWAVFRQSTEVCDWKNWESWPVGATPHHLAFVADPQLVDPHTYPGRPWPLSTLTILHTDLYLRRSFSLIQQTLHPDTVFFLGDLFDGGREWATYNSESPEKQYKRYGEGFWLREYGRFSRIFFDHWGDGGMSPNEGQRGRKIIASLPGNHDLGLGVGIQLAVRERFNAYFGEGNRVDVIGNHTFVSVDVVSLSAKDQPGTEAVSPEDRGKLWRPVDEFLDGVQAAKRRAVAAEIRHQNGGAEGIRHEHIVTHADDPGVSVMPPTLDPGGGSPEFPTILLTHVPLYRPEGTPCGPLREHWPPSLPPRGQTGPLEHDERNAIAVRRGYQYQNVLMPETSKDLVEKVGNVGYVFSGDDHDYCEVLHKRYTGSPLTGAILEITVKSISWAMGVRKPGFLLLSLWNPVDGHGNPVSTREGGGEPGQKTVQTHLCLLPDQLAIFIRYALLIGVTISALLIRAFLVTFDILEPFTEPAIPPYIDGPLLPTTTTSPPPRSKLSLFSSAEHEKSTEARGRPNPYGTHSQTSSESSTASTASSNSSGLSVRNPASRTTTRGGSPSCGGYGIPPTPPSFSPRLGESRSKAEVGRRHGSRGGVGKGKLLRREVFWGLWRVTWVVLVWYGWLAWRG</sequence>
<dbReference type="EMBL" id="JAGHQL010000215">
    <property type="protein sequence ID" value="KAH0536314.1"/>
    <property type="molecule type" value="Genomic_DNA"/>
</dbReference>
<proteinExistence type="predicted"/>
<dbReference type="SUPFAM" id="SSF56300">
    <property type="entry name" value="Metallo-dependent phosphatases"/>
    <property type="match status" value="1"/>
</dbReference>
<feature type="transmembrane region" description="Helical" evidence="3">
    <location>
        <begin position="680"/>
        <end position="700"/>
    </location>
</feature>
<comment type="caution">
    <text evidence="4">The sequence shown here is derived from an EMBL/GenBank/DDBJ whole genome shotgun (WGS) entry which is preliminary data.</text>
</comment>
<name>A0A9P8I6L6_9PEZI</name>
<dbReference type="Proteomes" id="UP000698800">
    <property type="component" value="Unassembled WGS sequence"/>
</dbReference>
<reference evidence="4" key="1">
    <citation type="submission" date="2021-03" db="EMBL/GenBank/DDBJ databases">
        <title>Comparative genomics and phylogenomic investigation of the class Geoglossomycetes provide insights into ecological specialization and systematics.</title>
        <authorList>
            <person name="Melie T."/>
            <person name="Pirro S."/>
            <person name="Miller A.N."/>
            <person name="Quandt A."/>
        </authorList>
    </citation>
    <scope>NUCLEOTIDE SEQUENCE</scope>
    <source>
        <strain evidence="4">GBOQ0MN5Z8</strain>
    </source>
</reference>
<dbReference type="InterPro" id="IPR029052">
    <property type="entry name" value="Metallo-depent_PP-like"/>
</dbReference>
<evidence type="ECO:0000313" key="5">
    <source>
        <dbReference type="Proteomes" id="UP000698800"/>
    </source>
</evidence>
<evidence type="ECO:0000313" key="4">
    <source>
        <dbReference type="EMBL" id="KAH0536314.1"/>
    </source>
</evidence>
<feature type="compositionally biased region" description="Polar residues" evidence="2">
    <location>
        <begin position="621"/>
        <end position="631"/>
    </location>
</feature>
<dbReference type="GO" id="GO:0005783">
    <property type="term" value="C:endoplasmic reticulum"/>
    <property type="evidence" value="ECO:0007669"/>
    <property type="project" value="TreeGrafter"/>
</dbReference>
<evidence type="ECO:0008006" key="6">
    <source>
        <dbReference type="Google" id="ProtNLM"/>
    </source>
</evidence>
<keyword evidence="3" id="KW-1133">Transmembrane helix</keyword>